<reference evidence="3" key="1">
    <citation type="submission" date="2015-01" db="EMBL/GenBank/DDBJ databases">
        <authorList>
            <person name="Aslett A.Martin."/>
            <person name="De Silva Nishadi"/>
        </authorList>
    </citation>
    <scope>NUCLEOTIDE SEQUENCE [LARGE SCALE GENOMIC DNA]</scope>
    <source>
        <strain evidence="3">UMC4404</strain>
    </source>
</reference>
<dbReference type="InterPro" id="IPR005543">
    <property type="entry name" value="PASTA_dom"/>
</dbReference>
<evidence type="ECO:0000313" key="2">
    <source>
        <dbReference type="EMBL" id="CEO33788.1"/>
    </source>
</evidence>
<dbReference type="Pfam" id="PF03793">
    <property type="entry name" value="PASTA"/>
    <property type="match status" value="1"/>
</dbReference>
<evidence type="ECO:0000259" key="1">
    <source>
        <dbReference type="PROSITE" id="PS51178"/>
    </source>
</evidence>
<dbReference type="PROSITE" id="PS51178">
    <property type="entry name" value="PASTA"/>
    <property type="match status" value="1"/>
</dbReference>
<dbReference type="Gene3D" id="3.30.10.20">
    <property type="match status" value="1"/>
</dbReference>
<proteinExistence type="predicted"/>
<name>A0A9P1L212_PARSO</name>
<evidence type="ECO:0000313" key="3">
    <source>
        <dbReference type="Proteomes" id="UP000049685"/>
    </source>
</evidence>
<feature type="domain" description="PASTA" evidence="1">
    <location>
        <begin position="77"/>
        <end position="149"/>
    </location>
</feature>
<accession>A0A9P1L212</accession>
<dbReference type="RefSeq" id="WP_057556166.1">
    <property type="nucleotide sequence ID" value="NZ_CDNM01000030.1"/>
</dbReference>
<dbReference type="EMBL" id="CDNY01000003">
    <property type="protein sequence ID" value="CEO33788.1"/>
    <property type="molecule type" value="Genomic_DNA"/>
</dbReference>
<gene>
    <name evidence="2" type="ORF">UMC4404_17681</name>
</gene>
<sequence length="156" mass="17915">MKKLLITSIAVVFISIVFTMGFVVMKLNNYNLFEIELPKIAFHFDKKEKKDKPKEVKKEENKTNVEKVVAKEKSNNEIEYINGKVPDFKGHKQTEVYEFAQEHGVKYELGPAVITSDYNLKGTVAKQSVEPGKSMTKNEILKISIYVFDTNYNSNN</sequence>
<protein>
    <submittedName>
        <fullName evidence="2">PASTA domain</fullName>
    </submittedName>
</protein>
<organism evidence="2 3">
    <name type="scientific">Paraclostridium sordellii</name>
    <name type="common">Clostridium sordellii</name>
    <dbReference type="NCBI Taxonomy" id="1505"/>
    <lineage>
        <taxon>Bacteria</taxon>
        <taxon>Bacillati</taxon>
        <taxon>Bacillota</taxon>
        <taxon>Clostridia</taxon>
        <taxon>Peptostreptococcales</taxon>
        <taxon>Peptostreptococcaceae</taxon>
        <taxon>Paraclostridium</taxon>
    </lineage>
</organism>
<dbReference type="SUPFAM" id="SSF54184">
    <property type="entry name" value="Penicillin-binding protein 2x (pbp-2x), c-terminal domain"/>
    <property type="match status" value="1"/>
</dbReference>
<dbReference type="AlphaFoldDB" id="A0A9P1L212"/>
<dbReference type="Proteomes" id="UP000049685">
    <property type="component" value="Unassembled WGS sequence"/>
</dbReference>
<comment type="caution">
    <text evidence="2">The sequence shown here is derived from an EMBL/GenBank/DDBJ whole genome shotgun (WGS) entry which is preliminary data.</text>
</comment>